<keyword evidence="2" id="KW-1185">Reference proteome</keyword>
<proteinExistence type="predicted"/>
<name>A0A0J6XTE5_9ACTN</name>
<protein>
    <submittedName>
        <fullName evidence="1">Uncharacterized protein</fullName>
    </submittedName>
</protein>
<comment type="caution">
    <text evidence="1">The sequence shown here is derived from an EMBL/GenBank/DDBJ whole genome shotgun (WGS) entry which is preliminary data.</text>
</comment>
<reference evidence="1 2" key="1">
    <citation type="submission" date="2015-06" db="EMBL/GenBank/DDBJ databases">
        <title>Recapitulation of the evolution of biosynthetic gene clusters reveals hidden chemical diversity on bacterial genomes.</title>
        <authorList>
            <person name="Cruz-Morales P."/>
            <person name="Martinez-Guerrero C."/>
            <person name="Morales-Escalante M.A."/>
            <person name="Yanez-Guerra L.A."/>
            <person name="Kopp J.F."/>
            <person name="Feldmann J."/>
            <person name="Ramos-Aboites H.E."/>
            <person name="Barona-Gomez F."/>
        </authorList>
    </citation>
    <scope>NUCLEOTIDE SEQUENCE [LARGE SCALE GENOMIC DNA]</scope>
    <source>
        <strain evidence="1 2">ATCC 31245</strain>
    </source>
</reference>
<dbReference type="RefSeq" id="WP_048476558.1">
    <property type="nucleotide sequence ID" value="NZ_JBIRUD010000022.1"/>
</dbReference>
<dbReference type="OrthoDB" id="5120158at2"/>
<dbReference type="AlphaFoldDB" id="A0A0J6XTE5"/>
<dbReference type="Proteomes" id="UP000035932">
    <property type="component" value="Unassembled WGS sequence"/>
</dbReference>
<dbReference type="PATRIC" id="fig|66430.4.peg.4840"/>
<sequence length="153" mass="16622">MIRRSVILIIAAVVSAVGLAVVVALPAAADRYGNRHQESDAYATGAEAKSARASVPRWLADEADSVRYSMRTTGGDRLLKATLPDERLPVGCTAEPRPQAPEVALKEDWFPADARGKATARCGLYYAYMDGATLYAWQDNDDWLRAERGEPAP</sequence>
<gene>
    <name evidence="1" type="ORF">ACS04_12100</name>
</gene>
<accession>A0A0J6XTE5</accession>
<evidence type="ECO:0000313" key="1">
    <source>
        <dbReference type="EMBL" id="KMO97557.1"/>
    </source>
</evidence>
<dbReference type="STRING" id="66430.ACS04_12100"/>
<organism evidence="1 2">
    <name type="scientific">Streptomyces roseus</name>
    <dbReference type="NCBI Taxonomy" id="66430"/>
    <lineage>
        <taxon>Bacteria</taxon>
        <taxon>Bacillati</taxon>
        <taxon>Actinomycetota</taxon>
        <taxon>Actinomycetes</taxon>
        <taxon>Kitasatosporales</taxon>
        <taxon>Streptomycetaceae</taxon>
        <taxon>Streptomyces</taxon>
    </lineage>
</organism>
<evidence type="ECO:0000313" key="2">
    <source>
        <dbReference type="Proteomes" id="UP000035932"/>
    </source>
</evidence>
<dbReference type="EMBL" id="LFML01000046">
    <property type="protein sequence ID" value="KMO97557.1"/>
    <property type="molecule type" value="Genomic_DNA"/>
</dbReference>